<keyword evidence="2" id="KW-0175">Coiled coil</keyword>
<dbReference type="InterPro" id="IPR054722">
    <property type="entry name" value="PolX-like_BBD"/>
</dbReference>
<name>A0ABQ5HVI5_9ASTR</name>
<dbReference type="EMBL" id="BQNB010020019">
    <property type="protein sequence ID" value="GJT91439.1"/>
    <property type="molecule type" value="Genomic_DNA"/>
</dbReference>
<dbReference type="Pfam" id="PF22936">
    <property type="entry name" value="Pol_BBD"/>
    <property type="match status" value="1"/>
</dbReference>
<dbReference type="Proteomes" id="UP001151760">
    <property type="component" value="Unassembled WGS sequence"/>
</dbReference>
<keyword evidence="1" id="KW-0645">Protease</keyword>
<dbReference type="InterPro" id="IPR001584">
    <property type="entry name" value="Integrase_cat-core"/>
</dbReference>
<gene>
    <name evidence="5" type="ORF">Tco_1080284</name>
</gene>
<reference evidence="5" key="1">
    <citation type="journal article" date="2022" name="Int. J. Mol. Sci.">
        <title>Draft Genome of Tanacetum Coccineum: Genomic Comparison of Closely Related Tanacetum-Family Plants.</title>
        <authorList>
            <person name="Yamashiro T."/>
            <person name="Shiraishi A."/>
            <person name="Nakayama K."/>
            <person name="Satake H."/>
        </authorList>
    </citation>
    <scope>NUCLEOTIDE SEQUENCE</scope>
</reference>
<dbReference type="SUPFAM" id="SSF53098">
    <property type="entry name" value="Ribonuclease H-like"/>
    <property type="match status" value="1"/>
</dbReference>
<dbReference type="PANTHER" id="PTHR42648">
    <property type="entry name" value="TRANSPOSASE, PUTATIVE-RELATED"/>
    <property type="match status" value="1"/>
</dbReference>
<evidence type="ECO:0000256" key="2">
    <source>
        <dbReference type="SAM" id="Coils"/>
    </source>
</evidence>
<sequence length="1390" mass="158321">MTTLADKSLLSGGDNKPSMFEKHLYDSWKSRMELYMMNRPHGRMILESVEKGPLVWPTITVDGATRPKEYTELTAAETIQADYDIKAINIILQGTSLTKQEQECKLYDEFDKFTYKTGESLHKYYLRFTLLLNDMNIYKMPLEQFQVNTKFLNTLLAEWIKFVTDVKLVKDLHTTNVDQIHAHLEQHERHANEVTLIHERNSDPLALVASHQMTQFPCQSHQHSYKNSQHQQQRGNDPIDAINHMMSFLTAVATSRYPTTNNQLRNSSNPRQQATINDGREQVEAIRGNKGLLFVTTAKRKDTCLNSALNLRGNGMIRDPDILEGQATQTVITHNAAYQADDLDAYDSDCDELNTAKAAVQNSNASAQQDALILSVIEQLKTQVVNCTKINLDNKSVNDTLTTELERYKEQVKILKEEQNVDLRSNNNILDSCAQSVEIDRLKQTLFEHLKERESLMQTVILLKNYFKKEESRNIDREIALEKRIKQLDNIKAQQLEPKLYDGNVIKNTSGIVIPDSEETLMLAEESRSKMLLKQKDPMMLEKKVNTTPVNYAVLNQLSQDFQKRFVPQTKLSTEQAFWSQNSVNSPEPTLSSSPPKLSQYLIDELSEVQNVFLQMEQDVEQYHLESKTFEVKMNQVLNENERLLEQVINKDIVNIIMNSSVDIASVNMHECEKCLKLKNELLNKKDFVEKKIYDKLFKSFTTLEKHCISLESQEKDTVIKKLKERIKSLSGKMNEDKIKKDLEEIETINIELDHRVSKLIAENEHLKQTKATYTRLIPARIRSKEQCDDLINQVNLKSVEISDLNARVKPSTSASGSHSLQAIQRKIRFSKHRVVQIILWYLDFGCSKHMTGDRSQLTNFVNKFLGTVKFENDYVAKILGYGDYQIGNVMILRVYHVEGLGHNLFFVGQFCDSNLEVAFRQHTYFICNLEGVDLLTGSRGNKLYTLSLGDMMASSPICLLLKASKTKSWLWHRRLSHLNFGAINHLARHGLVRGLLKLKFEKDHLCSASAMGKSKKKPHKPKSEDTNQEKLYLLHMDLYGPMRVASVNRKKYIFVIVDDYSRFTWVKCLRSKDEAPNFIIKFLKMIQKVGISHEIFIARSPQQNGVVERRNHTLIEAARTMLIYVKAPLFLWAEAVATACYTQNRSIVRLHHSKTPYDLLHDKLPDLSFFYVFGALCYSTNDSENLGKLQLKADIDFDELTAMASEHSSSGPALHEMTPATISSGLVPIPPPSTPFVPTLRSDWDLLFQPLFDELLTPPPSVDCPSPEVIALIAEVVASEPAVSTGSHSSTTVDQDAPSPKDNHDLDVVHMNNNPFFSITILENDSEASSSDVIPTVVQIAAPNSEHVKLDELGGILKNKTRLVAHGYHQEEGIDFEESFALVARLDAI</sequence>
<keyword evidence="6" id="KW-1185">Reference proteome</keyword>
<feature type="compositionally biased region" description="Polar residues" evidence="3">
    <location>
        <begin position="1284"/>
        <end position="1295"/>
    </location>
</feature>
<protein>
    <submittedName>
        <fullName evidence="5">Retrovirus-related pol polyprotein from transposon TNT 1-94</fullName>
    </submittedName>
</protein>
<dbReference type="Pfam" id="PF13976">
    <property type="entry name" value="gag_pre-integrs"/>
    <property type="match status" value="1"/>
</dbReference>
<dbReference type="Gene3D" id="3.30.420.10">
    <property type="entry name" value="Ribonuclease H-like superfamily/Ribonuclease H"/>
    <property type="match status" value="1"/>
</dbReference>
<dbReference type="InterPro" id="IPR012337">
    <property type="entry name" value="RNaseH-like_sf"/>
</dbReference>
<accession>A0ABQ5HVI5</accession>
<evidence type="ECO:0000313" key="5">
    <source>
        <dbReference type="EMBL" id="GJT91439.1"/>
    </source>
</evidence>
<evidence type="ECO:0000259" key="4">
    <source>
        <dbReference type="PROSITE" id="PS50994"/>
    </source>
</evidence>
<organism evidence="5 6">
    <name type="scientific">Tanacetum coccineum</name>
    <dbReference type="NCBI Taxonomy" id="301880"/>
    <lineage>
        <taxon>Eukaryota</taxon>
        <taxon>Viridiplantae</taxon>
        <taxon>Streptophyta</taxon>
        <taxon>Embryophyta</taxon>
        <taxon>Tracheophyta</taxon>
        <taxon>Spermatophyta</taxon>
        <taxon>Magnoliopsida</taxon>
        <taxon>eudicotyledons</taxon>
        <taxon>Gunneridae</taxon>
        <taxon>Pentapetalae</taxon>
        <taxon>asterids</taxon>
        <taxon>campanulids</taxon>
        <taxon>Asterales</taxon>
        <taxon>Asteraceae</taxon>
        <taxon>Asteroideae</taxon>
        <taxon>Anthemideae</taxon>
        <taxon>Anthemidinae</taxon>
        <taxon>Tanacetum</taxon>
    </lineage>
</organism>
<evidence type="ECO:0000313" key="6">
    <source>
        <dbReference type="Proteomes" id="UP001151760"/>
    </source>
</evidence>
<dbReference type="InterPro" id="IPR025724">
    <property type="entry name" value="GAG-pre-integrase_dom"/>
</dbReference>
<proteinExistence type="predicted"/>
<comment type="caution">
    <text evidence="5">The sequence shown here is derived from an EMBL/GenBank/DDBJ whole genome shotgun (WGS) entry which is preliminary data.</text>
</comment>
<reference evidence="5" key="2">
    <citation type="submission" date="2022-01" db="EMBL/GenBank/DDBJ databases">
        <authorList>
            <person name="Yamashiro T."/>
            <person name="Shiraishi A."/>
            <person name="Satake H."/>
            <person name="Nakayama K."/>
        </authorList>
    </citation>
    <scope>NUCLEOTIDE SEQUENCE</scope>
</reference>
<feature type="region of interest" description="Disordered" evidence="3">
    <location>
        <begin position="1284"/>
        <end position="1303"/>
    </location>
</feature>
<evidence type="ECO:0000256" key="1">
    <source>
        <dbReference type="ARBA" id="ARBA00022670"/>
    </source>
</evidence>
<keyword evidence="1" id="KW-0378">Hydrolase</keyword>
<dbReference type="PROSITE" id="PS50994">
    <property type="entry name" value="INTEGRASE"/>
    <property type="match status" value="1"/>
</dbReference>
<dbReference type="InterPro" id="IPR036397">
    <property type="entry name" value="RNaseH_sf"/>
</dbReference>
<evidence type="ECO:0000256" key="3">
    <source>
        <dbReference type="SAM" id="MobiDB-lite"/>
    </source>
</evidence>
<dbReference type="InterPro" id="IPR039537">
    <property type="entry name" value="Retrotran_Ty1/copia-like"/>
</dbReference>
<feature type="domain" description="Integrase catalytic" evidence="4">
    <location>
        <begin position="1074"/>
        <end position="1165"/>
    </location>
</feature>
<dbReference type="PANTHER" id="PTHR42648:SF32">
    <property type="entry name" value="RIBONUCLEASE H-LIKE DOMAIN, GAG-PRE-INTEGRASE DOMAIN PROTEIN-RELATED"/>
    <property type="match status" value="1"/>
</dbReference>
<feature type="coiled-coil region" evidence="2">
    <location>
        <begin position="398"/>
        <end position="459"/>
    </location>
</feature>